<dbReference type="Proteomes" id="UP000248806">
    <property type="component" value="Unassembled WGS sequence"/>
</dbReference>
<dbReference type="AlphaFoldDB" id="A0A326UG39"/>
<reference evidence="3 4" key="1">
    <citation type="submission" date="2018-06" db="EMBL/GenBank/DDBJ databases">
        <title>Genomic Encyclopedia of Archaeal and Bacterial Type Strains, Phase II (KMG-II): from individual species to whole genera.</title>
        <authorList>
            <person name="Goeker M."/>
        </authorList>
    </citation>
    <scope>NUCLEOTIDE SEQUENCE [LARGE SCALE GENOMIC DNA]</scope>
    <source>
        <strain evidence="3 4">ATCC BAA-1881</strain>
    </source>
</reference>
<evidence type="ECO:0000313" key="4">
    <source>
        <dbReference type="Proteomes" id="UP000248806"/>
    </source>
</evidence>
<evidence type="ECO:0000256" key="1">
    <source>
        <dbReference type="SAM" id="MobiDB-lite"/>
    </source>
</evidence>
<feature type="region of interest" description="Disordered" evidence="1">
    <location>
        <begin position="1"/>
        <end position="33"/>
    </location>
</feature>
<sequence>MKSNAARKPLFFEQAQHRERNKVQGQTFQPGNQMNYEPVPHSRWYYDLPTVESLIAWEQDRAILVDKLRAQIEAGTYTVESTVVANCILKNETCFR</sequence>
<dbReference type="Pfam" id="PF04316">
    <property type="entry name" value="FlgM"/>
    <property type="match status" value="1"/>
</dbReference>
<dbReference type="InterPro" id="IPR031316">
    <property type="entry name" value="FlgM_C"/>
</dbReference>
<organism evidence="3 4">
    <name type="scientific">Thermosporothrix hazakensis</name>
    <dbReference type="NCBI Taxonomy" id="644383"/>
    <lineage>
        <taxon>Bacteria</taxon>
        <taxon>Bacillati</taxon>
        <taxon>Chloroflexota</taxon>
        <taxon>Ktedonobacteria</taxon>
        <taxon>Ktedonobacterales</taxon>
        <taxon>Thermosporotrichaceae</taxon>
        <taxon>Thermosporothrix</taxon>
    </lineage>
</organism>
<comment type="caution">
    <text evidence="3">The sequence shown here is derived from an EMBL/GenBank/DDBJ whole genome shotgun (WGS) entry which is preliminary data.</text>
</comment>
<feature type="compositionally biased region" description="Polar residues" evidence="1">
    <location>
        <begin position="23"/>
        <end position="33"/>
    </location>
</feature>
<evidence type="ECO:0000259" key="2">
    <source>
        <dbReference type="Pfam" id="PF04316"/>
    </source>
</evidence>
<name>A0A326UG39_THEHA</name>
<gene>
    <name evidence="3" type="ORF">EI42_00922</name>
</gene>
<dbReference type="SUPFAM" id="SSF101498">
    <property type="entry name" value="Anti-sigma factor FlgM"/>
    <property type="match status" value="1"/>
</dbReference>
<dbReference type="InterPro" id="IPR035890">
    <property type="entry name" value="Anti-sigma-28_factor_FlgM_sf"/>
</dbReference>
<evidence type="ECO:0000313" key="3">
    <source>
        <dbReference type="EMBL" id="PZW36741.1"/>
    </source>
</evidence>
<dbReference type="OrthoDB" id="10007310at2"/>
<feature type="domain" description="Anti-sigma-28 factor FlgM C-terminal" evidence="2">
    <location>
        <begin position="60"/>
        <end position="89"/>
    </location>
</feature>
<dbReference type="RefSeq" id="WP_111319246.1">
    <property type="nucleotide sequence ID" value="NZ_BIFX01000001.1"/>
</dbReference>
<protein>
    <submittedName>
        <fullName evidence="3">Anti-sigma-28 factor FlgM</fullName>
    </submittedName>
</protein>
<keyword evidence="4" id="KW-1185">Reference proteome</keyword>
<proteinExistence type="predicted"/>
<dbReference type="EMBL" id="QKUF01000001">
    <property type="protein sequence ID" value="PZW36741.1"/>
    <property type="molecule type" value="Genomic_DNA"/>
</dbReference>
<accession>A0A326UG39</accession>